<keyword evidence="5" id="KW-1185">Reference proteome</keyword>
<protein>
    <submittedName>
        <fullName evidence="4">NUDIX hydrolase</fullName>
    </submittedName>
</protein>
<dbReference type="EMBL" id="JANKAS010000002">
    <property type="protein sequence ID" value="MCR1898036.1"/>
    <property type="molecule type" value="Genomic_DNA"/>
</dbReference>
<dbReference type="FunFam" id="3.90.79.10:FF:000024">
    <property type="entry name" value="ADP-ribose pyrophosphatase"/>
    <property type="match status" value="1"/>
</dbReference>
<dbReference type="Gene3D" id="3.90.79.10">
    <property type="entry name" value="Nucleoside Triphosphate Pyrophosphohydrolase"/>
    <property type="match status" value="1"/>
</dbReference>
<dbReference type="GO" id="GO:0016787">
    <property type="term" value="F:hydrolase activity"/>
    <property type="evidence" value="ECO:0007669"/>
    <property type="project" value="UniProtKB-KW"/>
</dbReference>
<dbReference type="AlphaFoldDB" id="A0AAE3KZ32"/>
<sequence>MKYYEKTIHSEEIFEGKIINVRLDDVLLVNGKTSKREIVHHNGGVAILPMLTENKIFLVRQFRKPIESELIELPAGKLENNEDPVKCALRELEEEIGYKAGKIEKISSIYTSPGFADEIIHIFVASELSKTTINRDEDEFMDILELDIKEAVKMIHDGRIVDAKTIVGILSYISK</sequence>
<evidence type="ECO:0000313" key="5">
    <source>
        <dbReference type="Proteomes" id="UP001205748"/>
    </source>
</evidence>
<comment type="cofactor">
    <cofactor evidence="1">
        <name>Mg(2+)</name>
        <dbReference type="ChEBI" id="CHEBI:18420"/>
    </cofactor>
</comment>
<dbReference type="PROSITE" id="PS51462">
    <property type="entry name" value="NUDIX"/>
    <property type="match status" value="1"/>
</dbReference>
<reference evidence="4" key="1">
    <citation type="submission" date="2022-07" db="EMBL/GenBank/DDBJ databases">
        <title>Enhanced cultured diversity of the mouse gut microbiota enables custom-made synthetic communities.</title>
        <authorList>
            <person name="Afrizal A."/>
        </authorList>
    </citation>
    <scope>NUCLEOTIDE SEQUENCE</scope>
    <source>
        <strain evidence="4">DSM 28593</strain>
    </source>
</reference>
<evidence type="ECO:0000313" key="4">
    <source>
        <dbReference type="EMBL" id="MCR1898036.1"/>
    </source>
</evidence>
<dbReference type="Proteomes" id="UP001205748">
    <property type="component" value="Unassembled WGS sequence"/>
</dbReference>
<dbReference type="SUPFAM" id="SSF55811">
    <property type="entry name" value="Nudix"/>
    <property type="match status" value="1"/>
</dbReference>
<gene>
    <name evidence="4" type="ORF">NSA47_03405</name>
</gene>
<keyword evidence="2 4" id="KW-0378">Hydrolase</keyword>
<dbReference type="InterPro" id="IPR000086">
    <property type="entry name" value="NUDIX_hydrolase_dom"/>
</dbReference>
<dbReference type="CDD" id="cd03424">
    <property type="entry name" value="NUDIX_ADPRase_Nudt5_UGPPase_Nudt14"/>
    <property type="match status" value="1"/>
</dbReference>
<dbReference type="GO" id="GO:0005829">
    <property type="term" value="C:cytosol"/>
    <property type="evidence" value="ECO:0007669"/>
    <property type="project" value="TreeGrafter"/>
</dbReference>
<organism evidence="4 5">
    <name type="scientific">Irregularibacter muris</name>
    <dbReference type="NCBI Taxonomy" id="1796619"/>
    <lineage>
        <taxon>Bacteria</taxon>
        <taxon>Bacillati</taxon>
        <taxon>Bacillota</taxon>
        <taxon>Clostridia</taxon>
        <taxon>Eubacteriales</taxon>
        <taxon>Eubacteriaceae</taxon>
        <taxon>Irregularibacter</taxon>
    </lineage>
</organism>
<evidence type="ECO:0000256" key="2">
    <source>
        <dbReference type="ARBA" id="ARBA00022801"/>
    </source>
</evidence>
<dbReference type="InterPro" id="IPR015797">
    <property type="entry name" value="NUDIX_hydrolase-like_dom_sf"/>
</dbReference>
<accession>A0AAE3KZ32</accession>
<dbReference type="GO" id="GO:0006753">
    <property type="term" value="P:nucleoside phosphate metabolic process"/>
    <property type="evidence" value="ECO:0007669"/>
    <property type="project" value="TreeGrafter"/>
</dbReference>
<proteinExistence type="predicted"/>
<name>A0AAE3KZ32_9FIRM</name>
<feature type="domain" description="Nudix hydrolase" evidence="3">
    <location>
        <begin position="40"/>
        <end position="168"/>
    </location>
</feature>
<dbReference type="PANTHER" id="PTHR11839:SF18">
    <property type="entry name" value="NUDIX HYDROLASE DOMAIN-CONTAINING PROTEIN"/>
    <property type="match status" value="1"/>
</dbReference>
<evidence type="ECO:0000256" key="1">
    <source>
        <dbReference type="ARBA" id="ARBA00001946"/>
    </source>
</evidence>
<dbReference type="GO" id="GO:0019693">
    <property type="term" value="P:ribose phosphate metabolic process"/>
    <property type="evidence" value="ECO:0007669"/>
    <property type="project" value="TreeGrafter"/>
</dbReference>
<dbReference type="InterPro" id="IPR020084">
    <property type="entry name" value="NUDIX_hydrolase_CS"/>
</dbReference>
<dbReference type="Pfam" id="PF00293">
    <property type="entry name" value="NUDIX"/>
    <property type="match status" value="1"/>
</dbReference>
<dbReference type="RefSeq" id="WP_257529499.1">
    <property type="nucleotide sequence ID" value="NZ_JANKAS010000002.1"/>
</dbReference>
<dbReference type="PROSITE" id="PS00893">
    <property type="entry name" value="NUDIX_BOX"/>
    <property type="match status" value="1"/>
</dbReference>
<comment type="caution">
    <text evidence="4">The sequence shown here is derived from an EMBL/GenBank/DDBJ whole genome shotgun (WGS) entry which is preliminary data.</text>
</comment>
<evidence type="ECO:0000259" key="3">
    <source>
        <dbReference type="PROSITE" id="PS51462"/>
    </source>
</evidence>
<dbReference type="PANTHER" id="PTHR11839">
    <property type="entry name" value="UDP/ADP-SUGAR PYROPHOSPHATASE"/>
    <property type="match status" value="1"/>
</dbReference>